<keyword evidence="1" id="KW-0732">Signal</keyword>
<protein>
    <recommendedName>
        <fullName evidence="4">Secreted protein</fullName>
    </recommendedName>
</protein>
<gene>
    <name evidence="2" type="ORF">RND81_11G023900</name>
</gene>
<dbReference type="AlphaFoldDB" id="A0AAW1HH13"/>
<evidence type="ECO:0000313" key="3">
    <source>
        <dbReference type="Proteomes" id="UP001443914"/>
    </source>
</evidence>
<comment type="caution">
    <text evidence="2">The sequence shown here is derived from an EMBL/GenBank/DDBJ whole genome shotgun (WGS) entry which is preliminary data.</text>
</comment>
<dbReference type="EMBL" id="JBDFQZ010000011">
    <property type="protein sequence ID" value="KAK9675688.1"/>
    <property type="molecule type" value="Genomic_DNA"/>
</dbReference>
<evidence type="ECO:0000313" key="2">
    <source>
        <dbReference type="EMBL" id="KAK9675688.1"/>
    </source>
</evidence>
<proteinExistence type="predicted"/>
<feature type="chain" id="PRO_5043553419" description="Secreted protein" evidence="1">
    <location>
        <begin position="21"/>
        <end position="61"/>
    </location>
</feature>
<sequence length="61" mass="6730">MTCTLLTAPLVLQRSLLVRCTVLGSSKLVQLDDASPLEGERFVSTPSVLARFQELLFPCHQ</sequence>
<evidence type="ECO:0008006" key="4">
    <source>
        <dbReference type="Google" id="ProtNLM"/>
    </source>
</evidence>
<keyword evidence="3" id="KW-1185">Reference proteome</keyword>
<dbReference type="Proteomes" id="UP001443914">
    <property type="component" value="Unassembled WGS sequence"/>
</dbReference>
<feature type="signal peptide" evidence="1">
    <location>
        <begin position="1"/>
        <end position="20"/>
    </location>
</feature>
<organism evidence="2 3">
    <name type="scientific">Saponaria officinalis</name>
    <name type="common">Common soapwort</name>
    <name type="synonym">Lychnis saponaria</name>
    <dbReference type="NCBI Taxonomy" id="3572"/>
    <lineage>
        <taxon>Eukaryota</taxon>
        <taxon>Viridiplantae</taxon>
        <taxon>Streptophyta</taxon>
        <taxon>Embryophyta</taxon>
        <taxon>Tracheophyta</taxon>
        <taxon>Spermatophyta</taxon>
        <taxon>Magnoliopsida</taxon>
        <taxon>eudicotyledons</taxon>
        <taxon>Gunneridae</taxon>
        <taxon>Pentapetalae</taxon>
        <taxon>Caryophyllales</taxon>
        <taxon>Caryophyllaceae</taxon>
        <taxon>Caryophylleae</taxon>
        <taxon>Saponaria</taxon>
    </lineage>
</organism>
<reference evidence="2" key="1">
    <citation type="submission" date="2024-03" db="EMBL/GenBank/DDBJ databases">
        <title>WGS assembly of Saponaria officinalis var. Norfolk2.</title>
        <authorList>
            <person name="Jenkins J."/>
            <person name="Shu S."/>
            <person name="Grimwood J."/>
            <person name="Barry K."/>
            <person name="Goodstein D."/>
            <person name="Schmutz J."/>
            <person name="Leebens-Mack J."/>
            <person name="Osbourn A."/>
        </authorList>
    </citation>
    <scope>NUCLEOTIDE SEQUENCE [LARGE SCALE GENOMIC DNA]</scope>
    <source>
        <strain evidence="2">JIC</strain>
    </source>
</reference>
<evidence type="ECO:0000256" key="1">
    <source>
        <dbReference type="SAM" id="SignalP"/>
    </source>
</evidence>
<name>A0AAW1HH13_SAPOF</name>
<accession>A0AAW1HH13</accession>